<keyword evidence="1" id="KW-0175">Coiled coil</keyword>
<evidence type="ECO:0000313" key="4">
    <source>
        <dbReference type="RefSeq" id="XP_056846786.1"/>
    </source>
</evidence>
<name>A0A9W3C5L4_RAPSA</name>
<keyword evidence="2" id="KW-0472">Membrane</keyword>
<reference evidence="3" key="1">
    <citation type="journal article" date="2019" name="Database">
        <title>The radish genome database (RadishGD): an integrated information resource for radish genomics.</title>
        <authorList>
            <person name="Yu H.J."/>
            <person name="Baek S."/>
            <person name="Lee Y.J."/>
            <person name="Cho A."/>
            <person name="Mun J.H."/>
        </authorList>
    </citation>
    <scope>NUCLEOTIDE SEQUENCE [LARGE SCALE GENOMIC DNA]</scope>
    <source>
        <strain evidence="3">cv. WK10039</strain>
    </source>
</reference>
<dbReference type="OrthoDB" id="1086515at2759"/>
<keyword evidence="2" id="KW-1133">Transmembrane helix</keyword>
<dbReference type="GeneID" id="108849371"/>
<dbReference type="PANTHER" id="PTHR45023">
    <property type="match status" value="1"/>
</dbReference>
<proteinExistence type="predicted"/>
<sequence>MSFVSLVNEWQDYSYSQPSSSSNFVDITSLIEAEAQLYADEAESSHFNAEPLQYQPQPECDDGIPRTCYCGAEPVVGYSTTRKDPYRRYFTCNNTEDGDCHVWKWWDVAVIDEMRDIQRELRQLKGALNESEQKVVILEKTVSEFSKKKPGVKLMVSTLVLIELVLLILLGILGKASKESGGRRLFLNQVLHSCKQRWSRINDHVAKFCGCYDRALRQQRSGQNDDDVMKAALDSFFNIMNIKFIMDHCWRELRYDQKWCSLVQGKDTVKEKRKVVDLDGEEAPVGEEEARPPGVKAAKAALKKKKNGREEELSNLHGVLQIKEKLSRQKLLDRLFAKKEPLTEMETTLKLKLMSELL</sequence>
<dbReference type="PANTHER" id="PTHR45023:SF4">
    <property type="entry name" value="GLYCINE-RICH PROTEIN-RELATED"/>
    <property type="match status" value="1"/>
</dbReference>
<evidence type="ECO:0000313" key="3">
    <source>
        <dbReference type="Proteomes" id="UP000504610"/>
    </source>
</evidence>
<dbReference type="AlphaFoldDB" id="A0A9W3C5L4"/>
<dbReference type="RefSeq" id="XP_056846786.1">
    <property type="nucleotide sequence ID" value="XM_056990806.1"/>
</dbReference>
<reference evidence="4" key="2">
    <citation type="submission" date="2025-08" db="UniProtKB">
        <authorList>
            <consortium name="RefSeq"/>
        </authorList>
    </citation>
    <scope>IDENTIFICATION</scope>
    <source>
        <tissue evidence="4">Leaf</tissue>
    </source>
</reference>
<evidence type="ECO:0000256" key="1">
    <source>
        <dbReference type="SAM" id="Coils"/>
    </source>
</evidence>
<keyword evidence="2" id="KW-0812">Transmembrane</keyword>
<dbReference type="KEGG" id="rsz:108849371"/>
<dbReference type="Proteomes" id="UP000504610">
    <property type="component" value="Chromosome 1"/>
</dbReference>
<gene>
    <name evidence="4" type="primary">LOC108849371</name>
</gene>
<accession>A0A9W3C5L4</accession>
<feature type="coiled-coil region" evidence="1">
    <location>
        <begin position="114"/>
        <end position="148"/>
    </location>
</feature>
<evidence type="ECO:0000256" key="2">
    <source>
        <dbReference type="SAM" id="Phobius"/>
    </source>
</evidence>
<keyword evidence="3" id="KW-1185">Reference proteome</keyword>
<feature type="transmembrane region" description="Helical" evidence="2">
    <location>
        <begin position="154"/>
        <end position="174"/>
    </location>
</feature>
<protein>
    <submittedName>
        <fullName evidence="4">Uncharacterized protein LOC108849371</fullName>
    </submittedName>
</protein>
<organism evidence="3 4">
    <name type="scientific">Raphanus sativus</name>
    <name type="common">Radish</name>
    <name type="synonym">Raphanus raphanistrum var. sativus</name>
    <dbReference type="NCBI Taxonomy" id="3726"/>
    <lineage>
        <taxon>Eukaryota</taxon>
        <taxon>Viridiplantae</taxon>
        <taxon>Streptophyta</taxon>
        <taxon>Embryophyta</taxon>
        <taxon>Tracheophyta</taxon>
        <taxon>Spermatophyta</taxon>
        <taxon>Magnoliopsida</taxon>
        <taxon>eudicotyledons</taxon>
        <taxon>Gunneridae</taxon>
        <taxon>Pentapetalae</taxon>
        <taxon>rosids</taxon>
        <taxon>malvids</taxon>
        <taxon>Brassicales</taxon>
        <taxon>Brassicaceae</taxon>
        <taxon>Brassiceae</taxon>
        <taxon>Raphanus</taxon>
    </lineage>
</organism>